<name>A0A2C8Z393_9MICO</name>
<proteinExistence type="predicted"/>
<evidence type="ECO:0000313" key="3">
    <source>
        <dbReference type="Proteomes" id="UP000219440"/>
    </source>
</evidence>
<dbReference type="EMBL" id="OCST01000002">
    <property type="protein sequence ID" value="SOE58040.1"/>
    <property type="molecule type" value="Genomic_DNA"/>
</dbReference>
<reference evidence="2 3" key="1">
    <citation type="submission" date="2017-09" db="EMBL/GenBank/DDBJ databases">
        <authorList>
            <person name="Ehlers B."/>
            <person name="Leendertz F.H."/>
        </authorList>
    </citation>
    <scope>NUCLEOTIDE SEQUENCE [LARGE SCALE GENOMIC DNA]</scope>
    <source>
        <strain evidence="2 3">CGMCC 1.05381</strain>
    </source>
</reference>
<sequence length="258" mass="27978">MVLAMRRLTTRRIVESLPTLELSPKATPMSGKVVETRSSRFAPAEDTLPPAASITANTAANIAANGPTMVTAVPVFASPSAPRRSTRPAGSPAMSAEPTTAEPMTAEPMTAEPVNAEPVSAASMDEPLDVRMDALPAATTLDPAIEETTGTPISLRQASRPRNSRQAGPVKVTVGRYSAVRGNTASILRERIARETYALKSRELERAADERLAFEQQLVERRIREQLEASQRELHWSLDEILEDTVILPRSIRDSENS</sequence>
<dbReference type="Proteomes" id="UP000219440">
    <property type="component" value="Unassembled WGS sequence"/>
</dbReference>
<dbReference type="AlphaFoldDB" id="A0A2C8Z393"/>
<feature type="region of interest" description="Disordered" evidence="1">
    <location>
        <begin position="79"/>
        <end position="106"/>
    </location>
</feature>
<protein>
    <submittedName>
        <fullName evidence="2">Uncharacterized protein</fullName>
    </submittedName>
</protein>
<accession>A0A2C8Z393</accession>
<gene>
    <name evidence="2" type="ORF">SAMN06296378_0713</name>
</gene>
<evidence type="ECO:0000256" key="1">
    <source>
        <dbReference type="SAM" id="MobiDB-lite"/>
    </source>
</evidence>
<keyword evidence="3" id="KW-1185">Reference proteome</keyword>
<evidence type="ECO:0000313" key="2">
    <source>
        <dbReference type="EMBL" id="SOE58040.1"/>
    </source>
</evidence>
<organism evidence="2 3">
    <name type="scientific">Salinibacterium xinjiangense</name>
    <dbReference type="NCBI Taxonomy" id="386302"/>
    <lineage>
        <taxon>Bacteria</taxon>
        <taxon>Bacillati</taxon>
        <taxon>Actinomycetota</taxon>
        <taxon>Actinomycetes</taxon>
        <taxon>Micrococcales</taxon>
        <taxon>Microbacteriaceae</taxon>
        <taxon>Salinibacterium</taxon>
    </lineage>
</organism>